<dbReference type="Gene3D" id="1.10.1070.20">
    <property type="match status" value="1"/>
</dbReference>
<evidence type="ECO:0000259" key="4">
    <source>
        <dbReference type="Pfam" id="PF07804"/>
    </source>
</evidence>
<dbReference type="NCBIfam" id="TIGR03071">
    <property type="entry name" value="couple_hipA"/>
    <property type="match status" value="1"/>
</dbReference>
<organism evidence="6 7">
    <name type="scientific">Nitrospirillum amazonense</name>
    <dbReference type="NCBI Taxonomy" id="28077"/>
    <lineage>
        <taxon>Bacteria</taxon>
        <taxon>Pseudomonadati</taxon>
        <taxon>Pseudomonadota</taxon>
        <taxon>Alphaproteobacteria</taxon>
        <taxon>Rhodospirillales</taxon>
        <taxon>Azospirillaceae</taxon>
        <taxon>Nitrospirillum</taxon>
    </lineage>
</organism>
<evidence type="ECO:0000259" key="5">
    <source>
        <dbReference type="Pfam" id="PF13657"/>
    </source>
</evidence>
<evidence type="ECO:0000313" key="7">
    <source>
        <dbReference type="Proteomes" id="UP000319859"/>
    </source>
</evidence>
<dbReference type="GO" id="GO:0004674">
    <property type="term" value="F:protein serine/threonine kinase activity"/>
    <property type="evidence" value="ECO:0007669"/>
    <property type="project" value="TreeGrafter"/>
</dbReference>
<dbReference type="RefSeq" id="WP_145749251.1">
    <property type="nucleotide sequence ID" value="NZ_VITN01000003.1"/>
</dbReference>
<sequence>MIGDGQALEVFLGERGVGVLEADTQGRLTFTYADRSPLSRLSISLPPRAEPYNDAECRPFFAGLLPEGDALAAAAARRRLQPYEVFGLLREYGAECAGAVRLLHPGGKPDMPQDYEPLDEAALARVIDEIPTSPNFAADRRVRLSVAGAQPKTAVAFLDGRFHRPLNGSPSTHLIKVAPAGKPDFALVPRAEAFSMALAASLGVDVAETTLRSFAGRECLLVERYDRRVEGGRVHEIHQEDFCQALGYPPERKYEFSAAANGAPRKVGPGLAQCLALMQQTAAPLLGRAELMRRVIATVLLANADAHAKNFSLLYDVPGRAPSLAPAYDMLCTRIFPVTEDMAMAVGAAIRPDEIRKVDWLILAPVATPGALTGLEAAVKAQAETVLSKLGALRQRPEFAGIQPYENIRRCVAEVVRSVAAAFGWTIPAEAPPYLARAGGWAIPS</sequence>
<dbReference type="InterPro" id="IPR012893">
    <property type="entry name" value="HipA-like_C"/>
</dbReference>
<dbReference type="Pfam" id="PF13657">
    <property type="entry name" value="Couple_hipA"/>
    <property type="match status" value="1"/>
</dbReference>
<feature type="domain" description="HipA-like C-terminal" evidence="4">
    <location>
        <begin position="144"/>
        <end position="350"/>
    </location>
</feature>
<evidence type="ECO:0000256" key="3">
    <source>
        <dbReference type="ARBA" id="ARBA00022777"/>
    </source>
</evidence>
<comment type="caution">
    <text evidence="6">The sequence shown here is derived from an EMBL/GenBank/DDBJ whole genome shotgun (WGS) entry which is preliminary data.</text>
</comment>
<protein>
    <submittedName>
        <fullName evidence="6">Serine/threonine-protein kinase HipA</fullName>
    </submittedName>
</protein>
<dbReference type="PANTHER" id="PTHR37419:SF1">
    <property type="entry name" value="SERINE_THREONINE-PROTEIN KINASE TOXIN HIPA"/>
    <property type="match status" value="1"/>
</dbReference>
<dbReference type="PANTHER" id="PTHR37419">
    <property type="entry name" value="SERINE/THREONINE-PROTEIN KINASE TOXIN HIPA"/>
    <property type="match status" value="1"/>
</dbReference>
<dbReference type="GO" id="GO:0005829">
    <property type="term" value="C:cytosol"/>
    <property type="evidence" value="ECO:0007669"/>
    <property type="project" value="TreeGrafter"/>
</dbReference>
<reference evidence="6 7" key="1">
    <citation type="submission" date="2019-06" db="EMBL/GenBank/DDBJ databases">
        <title>Genomic Encyclopedia of Type Strains, Phase IV (KMG-V): Genome sequencing to study the core and pangenomes of soil and plant-associated prokaryotes.</title>
        <authorList>
            <person name="Whitman W."/>
        </authorList>
    </citation>
    <scope>NUCLEOTIDE SEQUENCE [LARGE SCALE GENOMIC DNA]</scope>
    <source>
        <strain evidence="6 7">BR 11880</strain>
    </source>
</reference>
<keyword evidence="2" id="KW-0808">Transferase</keyword>
<evidence type="ECO:0000313" key="6">
    <source>
        <dbReference type="EMBL" id="TWB22685.1"/>
    </source>
</evidence>
<dbReference type="InterPro" id="IPR052028">
    <property type="entry name" value="HipA_Ser/Thr_kinase"/>
</dbReference>
<dbReference type="InterPro" id="IPR017508">
    <property type="entry name" value="HipA_N1"/>
</dbReference>
<feature type="domain" description="HipA N-terminal subdomain 1" evidence="5">
    <location>
        <begin position="8"/>
        <end position="102"/>
    </location>
</feature>
<dbReference type="EMBL" id="VITN01000003">
    <property type="protein sequence ID" value="TWB22685.1"/>
    <property type="molecule type" value="Genomic_DNA"/>
</dbReference>
<evidence type="ECO:0000256" key="1">
    <source>
        <dbReference type="ARBA" id="ARBA00010164"/>
    </source>
</evidence>
<proteinExistence type="inferred from homology"/>
<keyword evidence="3 6" id="KW-0418">Kinase</keyword>
<dbReference type="AlphaFoldDB" id="A0A560FM65"/>
<dbReference type="Proteomes" id="UP000319859">
    <property type="component" value="Unassembled WGS sequence"/>
</dbReference>
<dbReference type="Pfam" id="PF07804">
    <property type="entry name" value="HipA_C"/>
    <property type="match status" value="1"/>
</dbReference>
<accession>A0A560FM65</accession>
<dbReference type="OrthoDB" id="9805913at2"/>
<gene>
    <name evidence="6" type="ORF">FBZ89_103312</name>
</gene>
<evidence type="ECO:0000256" key="2">
    <source>
        <dbReference type="ARBA" id="ARBA00022679"/>
    </source>
</evidence>
<name>A0A560FM65_9PROT</name>
<comment type="similarity">
    <text evidence="1">Belongs to the HipA Ser/Thr kinase family.</text>
</comment>